<protein>
    <submittedName>
        <fullName evidence="6">LysR family transcriptional regulator</fullName>
    </submittedName>
</protein>
<dbReference type="KEGG" id="amh:I633_09410"/>
<evidence type="ECO:0000313" key="6">
    <source>
        <dbReference type="EMBL" id="AGP77887.1"/>
    </source>
</evidence>
<dbReference type="AlphaFoldDB" id="S5ACC1"/>
<dbReference type="PRINTS" id="PR00039">
    <property type="entry name" value="HTHLYSR"/>
</dbReference>
<dbReference type="PATRIC" id="fig|1300253.3.peg.1962"/>
<dbReference type="BioCyc" id="AMAC1300253:G12YX-1500-MONOMER"/>
<dbReference type="Gene3D" id="1.10.10.10">
    <property type="entry name" value="Winged helix-like DNA-binding domain superfamily/Winged helix DNA-binding domain"/>
    <property type="match status" value="1"/>
</dbReference>
<organism evidence="6 7">
    <name type="scientific">Alteromonas mediterranea 615</name>
    <dbReference type="NCBI Taxonomy" id="1300253"/>
    <lineage>
        <taxon>Bacteria</taxon>
        <taxon>Pseudomonadati</taxon>
        <taxon>Pseudomonadota</taxon>
        <taxon>Gammaproteobacteria</taxon>
        <taxon>Alteromonadales</taxon>
        <taxon>Alteromonadaceae</taxon>
        <taxon>Alteromonas/Salinimonas group</taxon>
        <taxon>Alteromonas</taxon>
    </lineage>
</organism>
<proteinExistence type="inferred from homology"/>
<evidence type="ECO:0000256" key="3">
    <source>
        <dbReference type="ARBA" id="ARBA00023125"/>
    </source>
</evidence>
<keyword evidence="4" id="KW-0804">Transcription</keyword>
<dbReference type="Proteomes" id="UP000014909">
    <property type="component" value="Chromosome"/>
</dbReference>
<accession>S5ACC1</accession>
<dbReference type="GO" id="GO:0003700">
    <property type="term" value="F:DNA-binding transcription factor activity"/>
    <property type="evidence" value="ECO:0007669"/>
    <property type="project" value="InterPro"/>
</dbReference>
<dbReference type="PANTHER" id="PTHR30126">
    <property type="entry name" value="HTH-TYPE TRANSCRIPTIONAL REGULATOR"/>
    <property type="match status" value="1"/>
</dbReference>
<dbReference type="Pfam" id="PF00126">
    <property type="entry name" value="HTH_1"/>
    <property type="match status" value="1"/>
</dbReference>
<dbReference type="GO" id="GO:0000976">
    <property type="term" value="F:transcription cis-regulatory region binding"/>
    <property type="evidence" value="ECO:0007669"/>
    <property type="project" value="TreeGrafter"/>
</dbReference>
<dbReference type="InterPro" id="IPR036388">
    <property type="entry name" value="WH-like_DNA-bd_sf"/>
</dbReference>
<keyword evidence="3" id="KW-0238">DNA-binding</keyword>
<dbReference type="HOGENOM" id="CLU_3057831_0_0_6"/>
<evidence type="ECO:0000256" key="2">
    <source>
        <dbReference type="ARBA" id="ARBA00023015"/>
    </source>
</evidence>
<dbReference type="EMBL" id="CP004846">
    <property type="protein sequence ID" value="AGP77887.1"/>
    <property type="molecule type" value="Genomic_DNA"/>
</dbReference>
<dbReference type="PROSITE" id="PS50931">
    <property type="entry name" value="HTH_LYSR"/>
    <property type="match status" value="1"/>
</dbReference>
<keyword evidence="2" id="KW-0805">Transcription regulation</keyword>
<sequence length="53" mass="5882">MKTEDLQVFIKVAEVNSITLAAKKLDLSSSATSMAIKRIEEQLGVELMLRFAL</sequence>
<comment type="similarity">
    <text evidence="1">Belongs to the LysR transcriptional regulatory family.</text>
</comment>
<evidence type="ECO:0000259" key="5">
    <source>
        <dbReference type="PROSITE" id="PS50931"/>
    </source>
</evidence>
<evidence type="ECO:0000256" key="4">
    <source>
        <dbReference type="ARBA" id="ARBA00023163"/>
    </source>
</evidence>
<dbReference type="InterPro" id="IPR000847">
    <property type="entry name" value="LysR_HTH_N"/>
</dbReference>
<dbReference type="SUPFAM" id="SSF46785">
    <property type="entry name" value="Winged helix' DNA-binding domain"/>
    <property type="match status" value="1"/>
</dbReference>
<name>S5ACC1_9ALTE</name>
<feature type="domain" description="HTH lysR-type" evidence="5">
    <location>
        <begin position="1"/>
        <end position="53"/>
    </location>
</feature>
<dbReference type="InterPro" id="IPR036390">
    <property type="entry name" value="WH_DNA-bd_sf"/>
</dbReference>
<reference evidence="6 7" key="1">
    <citation type="journal article" date="2013" name="Genome Biol. Evol.">
        <title>Genomic Diversity of "Deep Ecotype" Alteromonas macleodii Isolates: Evidence for Pan-Mediterranean Clonal Frames.</title>
        <authorList>
            <person name="Lopez-Perez M."/>
            <person name="Gonzaga A."/>
            <person name="Rodriguez-Valera F."/>
        </authorList>
    </citation>
    <scope>NUCLEOTIDE SEQUENCE [LARGE SCALE GENOMIC DNA]</scope>
    <source>
        <strain evidence="7">'English Channel 615'</strain>
    </source>
</reference>
<evidence type="ECO:0000256" key="1">
    <source>
        <dbReference type="ARBA" id="ARBA00009437"/>
    </source>
</evidence>
<gene>
    <name evidence="6" type="ORF">I633_09410</name>
</gene>
<dbReference type="PANTHER" id="PTHR30126:SF40">
    <property type="entry name" value="HTH-TYPE TRANSCRIPTIONAL REGULATOR GLTR"/>
    <property type="match status" value="1"/>
</dbReference>
<evidence type="ECO:0000313" key="7">
    <source>
        <dbReference type="Proteomes" id="UP000014909"/>
    </source>
</evidence>